<gene>
    <name evidence="5" type="ORF">S06H3_39154</name>
</gene>
<comment type="caution">
    <text evidence="5">The sequence shown here is derived from an EMBL/GenBank/DDBJ whole genome shotgun (WGS) entry which is preliminary data.</text>
</comment>
<dbReference type="EMBL" id="BARV01023920">
    <property type="protein sequence ID" value="GAI42303.1"/>
    <property type="molecule type" value="Genomic_DNA"/>
</dbReference>
<dbReference type="PRINTS" id="PR00415">
    <property type="entry name" value="ACONITASE"/>
</dbReference>
<dbReference type="InterPro" id="IPR050926">
    <property type="entry name" value="Aconitase/IPM_isomerase"/>
</dbReference>
<dbReference type="Pfam" id="PF00330">
    <property type="entry name" value="Aconitase"/>
    <property type="match status" value="1"/>
</dbReference>
<feature type="non-terminal residue" evidence="5">
    <location>
        <position position="167"/>
    </location>
</feature>
<dbReference type="InterPro" id="IPR015931">
    <property type="entry name" value="Acnase/IPM_dHydase_lsu_aba_1/3"/>
</dbReference>
<protein>
    <recommendedName>
        <fullName evidence="4">Aconitase/3-isopropylmalate dehydratase large subunit alpha/beta/alpha domain-containing protein</fullName>
    </recommendedName>
</protein>
<evidence type="ECO:0000256" key="1">
    <source>
        <dbReference type="ARBA" id="ARBA00022723"/>
    </source>
</evidence>
<dbReference type="PANTHER" id="PTHR43160:SF3">
    <property type="entry name" value="ACONITATE HYDRATASE, MITOCHONDRIAL"/>
    <property type="match status" value="1"/>
</dbReference>
<dbReference type="AlphaFoldDB" id="X1NFB6"/>
<keyword evidence="2" id="KW-0408">Iron</keyword>
<dbReference type="GO" id="GO:0006099">
    <property type="term" value="P:tricarboxylic acid cycle"/>
    <property type="evidence" value="ECO:0007669"/>
    <property type="project" value="TreeGrafter"/>
</dbReference>
<dbReference type="Gene3D" id="3.30.499.10">
    <property type="entry name" value="Aconitase, domain 3"/>
    <property type="match status" value="1"/>
</dbReference>
<dbReference type="SUPFAM" id="SSF53732">
    <property type="entry name" value="Aconitase iron-sulfur domain"/>
    <property type="match status" value="1"/>
</dbReference>
<organism evidence="5">
    <name type="scientific">marine sediment metagenome</name>
    <dbReference type="NCBI Taxonomy" id="412755"/>
    <lineage>
        <taxon>unclassified sequences</taxon>
        <taxon>metagenomes</taxon>
        <taxon>ecological metagenomes</taxon>
    </lineage>
</organism>
<evidence type="ECO:0000256" key="2">
    <source>
        <dbReference type="ARBA" id="ARBA00023004"/>
    </source>
</evidence>
<dbReference type="GO" id="GO:0046872">
    <property type="term" value="F:metal ion binding"/>
    <property type="evidence" value="ECO:0007669"/>
    <property type="project" value="UniProtKB-KW"/>
</dbReference>
<dbReference type="GO" id="GO:0003994">
    <property type="term" value="F:aconitate hydratase activity"/>
    <property type="evidence" value="ECO:0007669"/>
    <property type="project" value="TreeGrafter"/>
</dbReference>
<name>X1NFB6_9ZZZZ</name>
<reference evidence="5" key="1">
    <citation type="journal article" date="2014" name="Front. Microbiol.">
        <title>High frequency of phylogenetically diverse reductive dehalogenase-homologous genes in deep subseafloor sedimentary metagenomes.</title>
        <authorList>
            <person name="Kawai M."/>
            <person name="Futagami T."/>
            <person name="Toyoda A."/>
            <person name="Takaki Y."/>
            <person name="Nishi S."/>
            <person name="Hori S."/>
            <person name="Arai W."/>
            <person name="Tsubouchi T."/>
            <person name="Morono Y."/>
            <person name="Uchiyama I."/>
            <person name="Ito T."/>
            <person name="Fujiyama A."/>
            <person name="Inagaki F."/>
            <person name="Takami H."/>
        </authorList>
    </citation>
    <scope>NUCLEOTIDE SEQUENCE</scope>
    <source>
        <strain evidence="5">Expedition CK06-06</strain>
    </source>
</reference>
<dbReference type="InterPro" id="IPR036008">
    <property type="entry name" value="Aconitase_4Fe-4S_dom"/>
</dbReference>
<proteinExistence type="predicted"/>
<dbReference type="PANTHER" id="PTHR43160">
    <property type="entry name" value="ACONITATE HYDRATASE B"/>
    <property type="match status" value="1"/>
</dbReference>
<accession>X1NFB6</accession>
<evidence type="ECO:0000256" key="3">
    <source>
        <dbReference type="ARBA" id="ARBA00023014"/>
    </source>
</evidence>
<keyword evidence="1" id="KW-0479">Metal-binding</keyword>
<feature type="domain" description="Aconitase/3-isopropylmalate dehydratase large subunit alpha/beta/alpha" evidence="4">
    <location>
        <begin position="95"/>
        <end position="167"/>
    </location>
</feature>
<sequence>MLMIVRLYPKTDVSRVWNYVENEIKDENDEQITPLYATQSEGMMNVGIIFDVKEPDSLSKFITEEIVKCDEVHHTKTVSLMKPVFFPIPKKKPENIQRYVIRIYAHAGNGICHQVHLERFGRPGKTLLGSDSHTPTGGGVGMIAIGAGGLDVAVAMADGPFYLTCPK</sequence>
<evidence type="ECO:0000259" key="4">
    <source>
        <dbReference type="Pfam" id="PF00330"/>
    </source>
</evidence>
<evidence type="ECO:0000313" key="5">
    <source>
        <dbReference type="EMBL" id="GAI42303.1"/>
    </source>
</evidence>
<dbReference type="GO" id="GO:0051539">
    <property type="term" value="F:4 iron, 4 sulfur cluster binding"/>
    <property type="evidence" value="ECO:0007669"/>
    <property type="project" value="TreeGrafter"/>
</dbReference>
<keyword evidence="3" id="KW-0411">Iron-sulfur</keyword>
<dbReference type="GO" id="GO:0005829">
    <property type="term" value="C:cytosol"/>
    <property type="evidence" value="ECO:0007669"/>
    <property type="project" value="TreeGrafter"/>
</dbReference>
<dbReference type="InterPro" id="IPR001030">
    <property type="entry name" value="Acoase/IPM_deHydtase_lsu_aba"/>
</dbReference>